<dbReference type="PANTHER" id="PTHR42695:SF5">
    <property type="entry name" value="GLUTAMINE AMIDOTRANSFERASE YLR126C-RELATED"/>
    <property type="match status" value="1"/>
</dbReference>
<dbReference type="InterPro" id="IPR029062">
    <property type="entry name" value="Class_I_gatase-like"/>
</dbReference>
<dbReference type="GO" id="GO:0005829">
    <property type="term" value="C:cytosol"/>
    <property type="evidence" value="ECO:0007669"/>
    <property type="project" value="TreeGrafter"/>
</dbReference>
<evidence type="ECO:0000259" key="2">
    <source>
        <dbReference type="Pfam" id="PF00117"/>
    </source>
</evidence>
<dbReference type="PROSITE" id="PS51273">
    <property type="entry name" value="GATASE_TYPE_1"/>
    <property type="match status" value="1"/>
</dbReference>
<dbReference type="Proteomes" id="UP000053201">
    <property type="component" value="Unassembled WGS sequence"/>
</dbReference>
<dbReference type="eggNOG" id="KOG3179">
    <property type="taxonomic scope" value="Eukaryota"/>
</dbReference>
<dbReference type="OMA" id="PWIQTLK"/>
<name>A0A0L0HRX7_SPIPD</name>
<keyword evidence="4" id="KW-1185">Reference proteome</keyword>
<dbReference type="RefSeq" id="XP_016612145.1">
    <property type="nucleotide sequence ID" value="XM_016749861.1"/>
</dbReference>
<dbReference type="STRING" id="645134.A0A0L0HRX7"/>
<dbReference type="AlphaFoldDB" id="A0A0L0HRX7"/>
<evidence type="ECO:0000313" key="3">
    <source>
        <dbReference type="EMBL" id="KND04106.1"/>
    </source>
</evidence>
<dbReference type="SUPFAM" id="SSF52317">
    <property type="entry name" value="Class I glutamine amidotransferase-like"/>
    <property type="match status" value="1"/>
</dbReference>
<dbReference type="Gene3D" id="3.40.50.880">
    <property type="match status" value="1"/>
</dbReference>
<dbReference type="VEuPathDB" id="FungiDB:SPPG_01546"/>
<gene>
    <name evidence="3" type="ORF">SPPG_01546</name>
</gene>
<reference evidence="3 4" key="1">
    <citation type="submission" date="2009-08" db="EMBL/GenBank/DDBJ databases">
        <title>The Genome Sequence of Spizellomyces punctatus strain DAOM BR117.</title>
        <authorList>
            <consortium name="The Broad Institute Genome Sequencing Platform"/>
            <person name="Russ C."/>
            <person name="Cuomo C."/>
            <person name="Shea T."/>
            <person name="Young S.K."/>
            <person name="Zeng Q."/>
            <person name="Koehrsen M."/>
            <person name="Haas B."/>
            <person name="Borodovsky M."/>
            <person name="Guigo R."/>
            <person name="Alvarado L."/>
            <person name="Berlin A."/>
            <person name="Bochicchio J."/>
            <person name="Borenstein D."/>
            <person name="Chapman S."/>
            <person name="Chen Z."/>
            <person name="Engels R."/>
            <person name="Freedman E."/>
            <person name="Gellesch M."/>
            <person name="Goldberg J."/>
            <person name="Griggs A."/>
            <person name="Gujja S."/>
            <person name="Heiman D."/>
            <person name="Hepburn T."/>
            <person name="Howarth C."/>
            <person name="Jen D."/>
            <person name="Larson L."/>
            <person name="Lewis B."/>
            <person name="Mehta T."/>
            <person name="Park D."/>
            <person name="Pearson M."/>
            <person name="Roberts A."/>
            <person name="Saif S."/>
            <person name="Shenoy N."/>
            <person name="Sisk P."/>
            <person name="Stolte C."/>
            <person name="Sykes S."/>
            <person name="Thomson T."/>
            <person name="Walk T."/>
            <person name="White J."/>
            <person name="Yandava C."/>
            <person name="Burger G."/>
            <person name="Gray M.W."/>
            <person name="Holland P.W.H."/>
            <person name="King N."/>
            <person name="Lang F.B.F."/>
            <person name="Roger A.J."/>
            <person name="Ruiz-Trillo I."/>
            <person name="Lander E."/>
            <person name="Nusbaum C."/>
        </authorList>
    </citation>
    <scope>NUCLEOTIDE SEQUENCE [LARGE SCALE GENOMIC DNA]</scope>
    <source>
        <strain evidence="3 4">DAOM BR117</strain>
    </source>
</reference>
<keyword evidence="1" id="KW-0732">Signal</keyword>
<dbReference type="GeneID" id="27685199"/>
<dbReference type="PANTHER" id="PTHR42695">
    <property type="entry name" value="GLUTAMINE AMIDOTRANSFERASE YLR126C-RELATED"/>
    <property type="match status" value="1"/>
</dbReference>
<dbReference type="InParanoid" id="A0A0L0HRX7"/>
<dbReference type="CDD" id="cd01741">
    <property type="entry name" value="GATase1_1"/>
    <property type="match status" value="1"/>
</dbReference>
<dbReference type="Pfam" id="PF00117">
    <property type="entry name" value="GATase"/>
    <property type="match status" value="1"/>
</dbReference>
<dbReference type="FunCoup" id="A0A0L0HRX7">
    <property type="interactions" value="217"/>
</dbReference>
<sequence>MTTTTMTTRTLHVALLICDIPLPTIVSQYGDYTKLFTNLLTKAAKTHSPPIDLHIESFNVLEGVYPNDPSVFNGYILTGSKFSAYDTLPWISHLKDFIKTLDAQTNAKIIGVCFGHQVIVEALGGRVIKNPAGWEIGWTNVNVNDCGAACLNTTKQSMRIQQMHQDHVTVLPSHFETIMSTPKCPIQATISGNRYLTIQGHPEFTPGVVKEIVKARKASGVFSEEVANAVLEKVDNPVDDDWFAGKMIGFLCGTVGKE</sequence>
<feature type="signal peptide" evidence="1">
    <location>
        <begin position="1"/>
        <end position="27"/>
    </location>
</feature>
<evidence type="ECO:0000313" key="4">
    <source>
        <dbReference type="Proteomes" id="UP000053201"/>
    </source>
</evidence>
<dbReference type="InterPro" id="IPR017926">
    <property type="entry name" value="GATASE"/>
</dbReference>
<feature type="chain" id="PRO_5005540232" description="Glutamine amidotransferase domain-containing protein" evidence="1">
    <location>
        <begin position="28"/>
        <end position="258"/>
    </location>
</feature>
<dbReference type="InterPro" id="IPR044992">
    <property type="entry name" value="ChyE-like"/>
</dbReference>
<proteinExistence type="predicted"/>
<evidence type="ECO:0000256" key="1">
    <source>
        <dbReference type="SAM" id="SignalP"/>
    </source>
</evidence>
<dbReference type="GO" id="GO:0005634">
    <property type="term" value="C:nucleus"/>
    <property type="evidence" value="ECO:0007669"/>
    <property type="project" value="TreeGrafter"/>
</dbReference>
<feature type="domain" description="Glutamine amidotransferase" evidence="2">
    <location>
        <begin position="105"/>
        <end position="209"/>
    </location>
</feature>
<accession>A0A0L0HRX7</accession>
<dbReference type="EMBL" id="KQ257451">
    <property type="protein sequence ID" value="KND04106.1"/>
    <property type="molecule type" value="Genomic_DNA"/>
</dbReference>
<organism evidence="3 4">
    <name type="scientific">Spizellomyces punctatus (strain DAOM BR117)</name>
    <dbReference type="NCBI Taxonomy" id="645134"/>
    <lineage>
        <taxon>Eukaryota</taxon>
        <taxon>Fungi</taxon>
        <taxon>Fungi incertae sedis</taxon>
        <taxon>Chytridiomycota</taxon>
        <taxon>Chytridiomycota incertae sedis</taxon>
        <taxon>Chytridiomycetes</taxon>
        <taxon>Spizellomycetales</taxon>
        <taxon>Spizellomycetaceae</taxon>
        <taxon>Spizellomyces</taxon>
    </lineage>
</organism>
<dbReference type="OrthoDB" id="92161at2759"/>
<protein>
    <recommendedName>
        <fullName evidence="2">Glutamine amidotransferase domain-containing protein</fullName>
    </recommendedName>
</protein>